<dbReference type="InterPro" id="IPR000700">
    <property type="entry name" value="PAS-assoc_C"/>
</dbReference>
<accession>D9SH85</accession>
<dbReference type="Gene3D" id="3.30.450.20">
    <property type="entry name" value="PAS domain"/>
    <property type="match status" value="1"/>
</dbReference>
<feature type="domain" description="PAS" evidence="2">
    <location>
        <begin position="42"/>
        <end position="114"/>
    </location>
</feature>
<dbReference type="InterPro" id="IPR029787">
    <property type="entry name" value="Nucleotide_cyclase"/>
</dbReference>
<dbReference type="InterPro" id="IPR000014">
    <property type="entry name" value="PAS"/>
</dbReference>
<dbReference type="CDD" id="cd00130">
    <property type="entry name" value="PAS"/>
    <property type="match status" value="1"/>
</dbReference>
<name>D9SH85_GALCS</name>
<feature type="domain" description="PAC" evidence="3">
    <location>
        <begin position="118"/>
        <end position="171"/>
    </location>
</feature>
<dbReference type="SMART" id="SM00086">
    <property type="entry name" value="PAC"/>
    <property type="match status" value="1"/>
</dbReference>
<dbReference type="InterPro" id="IPR052163">
    <property type="entry name" value="DGC-Regulatory_Protein"/>
</dbReference>
<keyword evidence="1" id="KW-0472">Membrane</keyword>
<dbReference type="SMART" id="SM00267">
    <property type="entry name" value="GGDEF"/>
    <property type="match status" value="1"/>
</dbReference>
<sequence>MMDVFLPNPDEHYLLALAAFVIVILTAASVKLAKLARELHQSEERWKFALEGAGEGVWDWSIPQNTVTLSPRYKEIVCYSDEDTTAHQTTWHQHIHPDDRAEVDASIQNYLAGNGTSYYNEHRILCRDGAVKWVLARGMIISHGANGKPLRMIGTLSDITVRKNIDERLRYMAHYDPLTNLPNRALLSERLQQSVVRARRDQSTMALMFLDLDKFKPVNDTLGHETGDQLLQQVAVRLLSCVRASDTIARIGGDEFVVLLHAIDQEPDAAMVAEKILHSLNRPFSIGEHEIRISGSIGIAAYPQHGTDEKLLLINADIAMYQAKKEGRNSYRFFTQESLNELTGKFQRFDAA</sequence>
<dbReference type="InterPro" id="IPR000160">
    <property type="entry name" value="GGDEF_dom"/>
</dbReference>
<dbReference type="eggNOG" id="COG2199">
    <property type="taxonomic scope" value="Bacteria"/>
</dbReference>
<dbReference type="PROSITE" id="PS50112">
    <property type="entry name" value="PAS"/>
    <property type="match status" value="1"/>
</dbReference>
<dbReference type="HOGENOM" id="CLU_000445_11_4_4"/>
<keyword evidence="1" id="KW-1133">Transmembrane helix</keyword>
<organism evidence="5 6">
    <name type="scientific">Gallionella capsiferriformans (strain ES-2)</name>
    <name type="common">Gallionella ferruginea capsiferriformans (strain ES-2)</name>
    <dbReference type="NCBI Taxonomy" id="395494"/>
    <lineage>
        <taxon>Bacteria</taxon>
        <taxon>Pseudomonadati</taxon>
        <taxon>Pseudomonadota</taxon>
        <taxon>Betaproteobacteria</taxon>
        <taxon>Nitrosomonadales</taxon>
        <taxon>Gallionellaceae</taxon>
        <taxon>Gallionella</taxon>
    </lineage>
</organism>
<dbReference type="PROSITE" id="PS50113">
    <property type="entry name" value="PAC"/>
    <property type="match status" value="1"/>
</dbReference>
<dbReference type="PROSITE" id="PS50887">
    <property type="entry name" value="GGDEF"/>
    <property type="match status" value="1"/>
</dbReference>
<keyword evidence="1" id="KW-0812">Transmembrane</keyword>
<keyword evidence="6" id="KW-1185">Reference proteome</keyword>
<dbReference type="SUPFAM" id="SSF55785">
    <property type="entry name" value="PYP-like sensor domain (PAS domain)"/>
    <property type="match status" value="1"/>
</dbReference>
<protein>
    <submittedName>
        <fullName evidence="5">Diguanylate cyclase with PAS/PAC sensor</fullName>
    </submittedName>
</protein>
<dbReference type="CDD" id="cd01949">
    <property type="entry name" value="GGDEF"/>
    <property type="match status" value="1"/>
</dbReference>
<dbReference type="Pfam" id="PF00990">
    <property type="entry name" value="GGDEF"/>
    <property type="match status" value="1"/>
</dbReference>
<evidence type="ECO:0000259" key="2">
    <source>
        <dbReference type="PROSITE" id="PS50112"/>
    </source>
</evidence>
<dbReference type="RefSeq" id="WP_013293816.1">
    <property type="nucleotide sequence ID" value="NC_014394.1"/>
</dbReference>
<dbReference type="Proteomes" id="UP000001235">
    <property type="component" value="Chromosome"/>
</dbReference>
<proteinExistence type="predicted"/>
<dbReference type="STRING" id="395494.Galf_1873"/>
<dbReference type="NCBIfam" id="TIGR00229">
    <property type="entry name" value="sensory_box"/>
    <property type="match status" value="1"/>
</dbReference>
<evidence type="ECO:0000313" key="6">
    <source>
        <dbReference type="Proteomes" id="UP000001235"/>
    </source>
</evidence>
<dbReference type="EMBL" id="CP002159">
    <property type="protein sequence ID" value="ADL55882.1"/>
    <property type="molecule type" value="Genomic_DNA"/>
</dbReference>
<feature type="transmembrane region" description="Helical" evidence="1">
    <location>
        <begin position="12"/>
        <end position="33"/>
    </location>
</feature>
<dbReference type="FunFam" id="3.30.70.270:FF:000001">
    <property type="entry name" value="Diguanylate cyclase domain protein"/>
    <property type="match status" value="1"/>
</dbReference>
<evidence type="ECO:0000259" key="3">
    <source>
        <dbReference type="PROSITE" id="PS50113"/>
    </source>
</evidence>
<dbReference type="InterPro" id="IPR013655">
    <property type="entry name" value="PAS_fold_3"/>
</dbReference>
<gene>
    <name evidence="5" type="ordered locus">Galf_1873</name>
</gene>
<dbReference type="KEGG" id="gca:Galf_1873"/>
<dbReference type="NCBIfam" id="TIGR00254">
    <property type="entry name" value="GGDEF"/>
    <property type="match status" value="1"/>
</dbReference>
<dbReference type="AlphaFoldDB" id="D9SH85"/>
<dbReference type="Pfam" id="PF08447">
    <property type="entry name" value="PAS_3"/>
    <property type="match status" value="1"/>
</dbReference>
<dbReference type="eggNOG" id="COG2202">
    <property type="taxonomic scope" value="Bacteria"/>
</dbReference>
<dbReference type="PANTHER" id="PTHR46663:SF3">
    <property type="entry name" value="SLL0267 PROTEIN"/>
    <property type="match status" value="1"/>
</dbReference>
<evidence type="ECO:0000313" key="5">
    <source>
        <dbReference type="EMBL" id="ADL55882.1"/>
    </source>
</evidence>
<evidence type="ECO:0000256" key="1">
    <source>
        <dbReference type="SAM" id="Phobius"/>
    </source>
</evidence>
<evidence type="ECO:0000259" key="4">
    <source>
        <dbReference type="PROSITE" id="PS50887"/>
    </source>
</evidence>
<dbReference type="InterPro" id="IPR035965">
    <property type="entry name" value="PAS-like_dom_sf"/>
</dbReference>
<dbReference type="GO" id="GO:0003824">
    <property type="term" value="F:catalytic activity"/>
    <property type="evidence" value="ECO:0007669"/>
    <property type="project" value="UniProtKB-ARBA"/>
</dbReference>
<reference evidence="5 6" key="1">
    <citation type="submission" date="2010-08" db="EMBL/GenBank/DDBJ databases">
        <title>Complete sequence of Gallionella capsiferriformans ES-2.</title>
        <authorList>
            <consortium name="US DOE Joint Genome Institute"/>
            <person name="Lucas S."/>
            <person name="Copeland A."/>
            <person name="Lapidus A."/>
            <person name="Cheng J.-F."/>
            <person name="Bruce D."/>
            <person name="Goodwin L."/>
            <person name="Pitluck S."/>
            <person name="Chertkov O."/>
            <person name="Davenport K.W."/>
            <person name="Detter J.C."/>
            <person name="Han C."/>
            <person name="Tapia R."/>
            <person name="Land M."/>
            <person name="Hauser L."/>
            <person name="Chang Y.-J."/>
            <person name="Jeffries C."/>
            <person name="Kyrpides N."/>
            <person name="Ivanova N."/>
            <person name="Mikhailova N."/>
            <person name="Shelobolina E.S."/>
            <person name="Picardal F."/>
            <person name="Roden E."/>
            <person name="Emerson D."/>
            <person name="Woyke T."/>
        </authorList>
    </citation>
    <scope>NUCLEOTIDE SEQUENCE [LARGE SCALE GENOMIC DNA]</scope>
    <source>
        <strain evidence="5 6">ES-2</strain>
    </source>
</reference>
<dbReference type="SUPFAM" id="SSF55073">
    <property type="entry name" value="Nucleotide cyclase"/>
    <property type="match status" value="1"/>
</dbReference>
<dbReference type="InterPro" id="IPR043128">
    <property type="entry name" value="Rev_trsase/Diguanyl_cyclase"/>
</dbReference>
<dbReference type="PANTHER" id="PTHR46663">
    <property type="entry name" value="DIGUANYLATE CYCLASE DGCT-RELATED"/>
    <property type="match status" value="1"/>
</dbReference>
<dbReference type="Gene3D" id="3.30.70.270">
    <property type="match status" value="1"/>
</dbReference>
<dbReference type="SMART" id="SM00091">
    <property type="entry name" value="PAS"/>
    <property type="match status" value="1"/>
</dbReference>
<dbReference type="InterPro" id="IPR001610">
    <property type="entry name" value="PAC"/>
</dbReference>
<feature type="domain" description="GGDEF" evidence="4">
    <location>
        <begin position="203"/>
        <end position="336"/>
    </location>
</feature>